<dbReference type="GO" id="GO:0031012">
    <property type="term" value="C:extracellular matrix"/>
    <property type="evidence" value="ECO:0007669"/>
    <property type="project" value="InterPro"/>
</dbReference>
<dbReference type="SMART" id="SM00235">
    <property type="entry name" value="ZnMc"/>
    <property type="match status" value="1"/>
</dbReference>
<dbReference type="PROSITE" id="PS00330">
    <property type="entry name" value="HEMOLYSIN_CALCIUM"/>
    <property type="match status" value="1"/>
</dbReference>
<evidence type="ECO:0000256" key="2">
    <source>
        <dbReference type="ARBA" id="ARBA00022525"/>
    </source>
</evidence>
<dbReference type="InterPro" id="IPR011049">
    <property type="entry name" value="Serralysin-like_metalloprot_C"/>
</dbReference>
<feature type="domain" description="Peptidase metallopeptidase" evidence="8">
    <location>
        <begin position="18"/>
        <end position="208"/>
    </location>
</feature>
<dbReference type="InterPro" id="IPR025282">
    <property type="entry name" value="DUF4214"/>
</dbReference>
<organism evidence="9 10">
    <name type="scientific">Allopseudospirillum japonicum</name>
    <dbReference type="NCBI Taxonomy" id="64971"/>
    <lineage>
        <taxon>Bacteria</taxon>
        <taxon>Pseudomonadati</taxon>
        <taxon>Pseudomonadota</taxon>
        <taxon>Gammaproteobacteria</taxon>
        <taxon>Oceanospirillales</taxon>
        <taxon>Oceanospirillaceae</taxon>
        <taxon>Allopseudospirillum</taxon>
    </lineage>
</organism>
<dbReference type="GO" id="GO:0005615">
    <property type="term" value="C:extracellular space"/>
    <property type="evidence" value="ECO:0007669"/>
    <property type="project" value="InterPro"/>
</dbReference>
<keyword evidence="6" id="KW-0378">Hydrolase</keyword>
<dbReference type="OrthoDB" id="733404at2"/>
<protein>
    <submittedName>
        <fullName evidence="9">Peptidase M10 serralysin C terminal</fullName>
    </submittedName>
</protein>
<evidence type="ECO:0000256" key="3">
    <source>
        <dbReference type="ARBA" id="ARBA00022670"/>
    </source>
</evidence>
<dbReference type="Gene3D" id="3.40.390.10">
    <property type="entry name" value="Collagenase (Catalytic Domain)"/>
    <property type="match status" value="1"/>
</dbReference>
<keyword evidence="10" id="KW-1185">Reference proteome</keyword>
<dbReference type="Gene3D" id="1.10.3130.20">
    <property type="entry name" value="Phycobilisome linker domain"/>
    <property type="match status" value="1"/>
</dbReference>
<accession>A0A1H6SBK3</accession>
<dbReference type="AlphaFoldDB" id="A0A1H6SBK3"/>
<dbReference type="GO" id="GO:0005509">
    <property type="term" value="F:calcium ion binding"/>
    <property type="evidence" value="ECO:0007669"/>
    <property type="project" value="InterPro"/>
</dbReference>
<evidence type="ECO:0000256" key="4">
    <source>
        <dbReference type="ARBA" id="ARBA00022723"/>
    </source>
</evidence>
<reference evidence="10" key="1">
    <citation type="submission" date="2016-10" db="EMBL/GenBank/DDBJ databases">
        <authorList>
            <person name="Varghese N."/>
            <person name="Submissions S."/>
        </authorList>
    </citation>
    <scope>NUCLEOTIDE SEQUENCE [LARGE SCALE GENOMIC DNA]</scope>
    <source>
        <strain evidence="10">DSM 7165</strain>
    </source>
</reference>
<keyword evidence="2" id="KW-0964">Secreted</keyword>
<dbReference type="EMBL" id="FNYH01000005">
    <property type="protein sequence ID" value="SEI61135.1"/>
    <property type="molecule type" value="Genomic_DNA"/>
</dbReference>
<evidence type="ECO:0000256" key="5">
    <source>
        <dbReference type="ARBA" id="ARBA00022737"/>
    </source>
</evidence>
<evidence type="ECO:0000313" key="9">
    <source>
        <dbReference type="EMBL" id="SEI61135.1"/>
    </source>
</evidence>
<dbReference type="STRING" id="64971.SAMN05421831_105123"/>
<evidence type="ECO:0000256" key="7">
    <source>
        <dbReference type="ARBA" id="ARBA00022833"/>
    </source>
</evidence>
<dbReference type="InterPro" id="IPR038255">
    <property type="entry name" value="PBS_linker_sf"/>
</dbReference>
<keyword evidence="5" id="KW-0677">Repeat</keyword>
<dbReference type="SUPFAM" id="SSF55486">
    <property type="entry name" value="Metalloproteases ('zincins'), catalytic domain"/>
    <property type="match status" value="1"/>
</dbReference>
<dbReference type="CDD" id="cd04277">
    <property type="entry name" value="ZnMc_serralysin_like"/>
    <property type="match status" value="1"/>
</dbReference>
<name>A0A1H6SBK3_9GAMM</name>
<evidence type="ECO:0000256" key="1">
    <source>
        <dbReference type="ARBA" id="ARBA00004613"/>
    </source>
</evidence>
<evidence type="ECO:0000256" key="6">
    <source>
        <dbReference type="ARBA" id="ARBA00022801"/>
    </source>
</evidence>
<dbReference type="Gene3D" id="2.150.10.10">
    <property type="entry name" value="Serralysin-like metalloprotease, C-terminal"/>
    <property type="match status" value="1"/>
</dbReference>
<sequence>MQVTRTTDTQALFGALLEEYQWNSQHLTYSFPGSQVPTAYFIESYGLMELPASETSLPAGIEWQSMHPLDVQQQMAFRDILDEVENLTQLTFTQVADTVTYGDIRVAFTDINAYLGPWIAGYSFLPAPSQTNPDQAFAESADIWIDKSMLHELSDEFDPEEFGTHVLRHELGHALGLGHPHENSMEATFGTLAPEYDSWQYTVMSYNSHPDMQELALPQTFMPLDIAALQHMYGVNTEYRAQNDRYTFSDELSMQTLWDAGGWDTFDLTALSRGVTLDMNPGAFSSIGQHPYSWYASGLAAYNQNTFALAYGVEIEEVLATEHQDWIQDAHHAISYQLGGGNDTLVYLGGNDLIDGGNGQDTLVLPDLESWYWWRTGEYLYGQYQDQILRLHDIENLQDWNAQNQLSTLYLGQGNSAPEEFSSQVYLTHPTPQAYWQSDIHTPAGIGEAVEAQVYRLYLGGLGRTPEAAGFQWWVDQVKQGTSLLDLAQGFYSSAEFQQGADTNTNGQVSHQELVNHLYTHVLQREPDQTGYYWWLDQLNQGHTQGVKVLADFTQSDEFVLKTLDAFADDAWLWV</sequence>
<dbReference type="RefSeq" id="WP_093309229.1">
    <property type="nucleotide sequence ID" value="NZ_FNYH01000005.1"/>
</dbReference>
<dbReference type="PROSITE" id="PS00018">
    <property type="entry name" value="EF_HAND_1"/>
    <property type="match status" value="1"/>
</dbReference>
<dbReference type="Pfam" id="PF00413">
    <property type="entry name" value="Peptidase_M10"/>
    <property type="match status" value="1"/>
</dbReference>
<keyword evidence="7" id="KW-0862">Zinc</keyword>
<dbReference type="SUPFAM" id="SSF51120">
    <property type="entry name" value="beta-Roll"/>
    <property type="match status" value="1"/>
</dbReference>
<evidence type="ECO:0000259" key="8">
    <source>
        <dbReference type="SMART" id="SM00235"/>
    </source>
</evidence>
<dbReference type="InterPro" id="IPR013858">
    <property type="entry name" value="Peptidase_M10B_C"/>
</dbReference>
<dbReference type="InterPro" id="IPR018247">
    <property type="entry name" value="EF_Hand_1_Ca_BS"/>
</dbReference>
<dbReference type="Proteomes" id="UP000242999">
    <property type="component" value="Unassembled WGS sequence"/>
</dbReference>
<evidence type="ECO:0000313" key="10">
    <source>
        <dbReference type="Proteomes" id="UP000242999"/>
    </source>
</evidence>
<dbReference type="InterPro" id="IPR006026">
    <property type="entry name" value="Peptidase_Metallo"/>
</dbReference>
<dbReference type="GO" id="GO:0008270">
    <property type="term" value="F:zinc ion binding"/>
    <property type="evidence" value="ECO:0007669"/>
    <property type="project" value="InterPro"/>
</dbReference>
<dbReference type="Pfam" id="PF08548">
    <property type="entry name" value="Peptidase_M10_C"/>
    <property type="match status" value="1"/>
</dbReference>
<comment type="subcellular location">
    <subcellularLocation>
        <location evidence="1">Secreted</location>
    </subcellularLocation>
</comment>
<dbReference type="InterPro" id="IPR018511">
    <property type="entry name" value="Hemolysin-typ_Ca-bd_CS"/>
</dbReference>
<gene>
    <name evidence="9" type="ORF">SAMN05421831_105123</name>
</gene>
<proteinExistence type="predicted"/>
<keyword evidence="4" id="KW-0479">Metal-binding</keyword>
<dbReference type="GO" id="GO:0004222">
    <property type="term" value="F:metalloendopeptidase activity"/>
    <property type="evidence" value="ECO:0007669"/>
    <property type="project" value="InterPro"/>
</dbReference>
<dbReference type="InterPro" id="IPR024079">
    <property type="entry name" value="MetalloPept_cat_dom_sf"/>
</dbReference>
<dbReference type="GO" id="GO:0006508">
    <property type="term" value="P:proteolysis"/>
    <property type="evidence" value="ECO:0007669"/>
    <property type="project" value="UniProtKB-KW"/>
</dbReference>
<dbReference type="InterPro" id="IPR001818">
    <property type="entry name" value="Pept_M10_metallopeptidase"/>
</dbReference>
<keyword evidence="3" id="KW-0645">Protease</keyword>
<dbReference type="InterPro" id="IPR034033">
    <property type="entry name" value="Serralysin-like"/>
</dbReference>
<dbReference type="Pfam" id="PF13946">
    <property type="entry name" value="DUF4214"/>
    <property type="match status" value="2"/>
</dbReference>